<evidence type="ECO:0000313" key="4">
    <source>
        <dbReference type="RefSeq" id="XP_026634203.1"/>
    </source>
</evidence>
<evidence type="ECO:0000313" key="3">
    <source>
        <dbReference type="Proteomes" id="UP000694915"/>
    </source>
</evidence>
<proteinExistence type="predicted"/>
<evidence type="ECO:0000256" key="1">
    <source>
        <dbReference type="SAM" id="MobiDB-lite"/>
    </source>
</evidence>
<keyword evidence="2" id="KW-0732">Signal</keyword>
<feature type="signal peptide" evidence="2">
    <location>
        <begin position="1"/>
        <end position="22"/>
    </location>
</feature>
<protein>
    <submittedName>
        <fullName evidence="4">Uncharacterized protein LOC101989743</fullName>
    </submittedName>
</protein>
<feature type="chain" id="PRO_5046646487" evidence="2">
    <location>
        <begin position="23"/>
        <end position="409"/>
    </location>
</feature>
<name>A0ABM1TWU1_MICOH</name>
<evidence type="ECO:0000256" key="2">
    <source>
        <dbReference type="SAM" id="SignalP"/>
    </source>
</evidence>
<dbReference type="GeneID" id="101989743"/>
<keyword evidence="3" id="KW-1185">Reference proteome</keyword>
<feature type="region of interest" description="Disordered" evidence="1">
    <location>
        <begin position="213"/>
        <end position="234"/>
    </location>
</feature>
<reference evidence="4" key="1">
    <citation type="submission" date="2025-08" db="UniProtKB">
        <authorList>
            <consortium name="RefSeq"/>
        </authorList>
    </citation>
    <scope>IDENTIFICATION</scope>
</reference>
<accession>A0ABM1TWU1</accession>
<dbReference type="RefSeq" id="XP_026634203.1">
    <property type="nucleotide sequence ID" value="XM_026778402.1"/>
</dbReference>
<gene>
    <name evidence="4" type="primary">LOC101989743</name>
</gene>
<organism evidence="3 4">
    <name type="scientific">Microtus ochrogaster</name>
    <name type="common">Prairie vole</name>
    <dbReference type="NCBI Taxonomy" id="79684"/>
    <lineage>
        <taxon>Eukaryota</taxon>
        <taxon>Metazoa</taxon>
        <taxon>Chordata</taxon>
        <taxon>Craniata</taxon>
        <taxon>Vertebrata</taxon>
        <taxon>Euteleostomi</taxon>
        <taxon>Mammalia</taxon>
        <taxon>Eutheria</taxon>
        <taxon>Euarchontoglires</taxon>
        <taxon>Glires</taxon>
        <taxon>Rodentia</taxon>
        <taxon>Myomorpha</taxon>
        <taxon>Muroidea</taxon>
        <taxon>Cricetidae</taxon>
        <taxon>Arvicolinae</taxon>
        <taxon>Microtus</taxon>
    </lineage>
</organism>
<dbReference type="Proteomes" id="UP000694915">
    <property type="component" value="Unplaced"/>
</dbReference>
<feature type="region of interest" description="Disordered" evidence="1">
    <location>
        <begin position="32"/>
        <end position="102"/>
    </location>
</feature>
<sequence>MTPLKATQAMKILLSVLKFAAGSGLTLHRLLPPPLPRAGGESEPKDARGSPTYLDDAAPAGQAARLAVPGDGTGRARGPRERHASRSPGGAGPGFVPGHPEAAVSVGNPAAVIARPPVAKASSPAAAAAFSGSGFQGALGAEGRARGGGAAGDGPRAHRDLPAAIASRASRRPLQAAGTRPGPGRCWPLGLWSPRPGQRARVVPYRQLSVIGSHPRPKAQRARGSAAPGVQPQPRSLPTQFPLGFLGGADPFFYAETVLLRALGLLNSTDMMTACQDLGQLVPLLGSCDMPFLDPYLLLKLDHHQCSKTFDCFPWICPLQVHTAARKLHTQWIVSVLSSQGETTSFLTQETCQHSPVSEEDVNMLMNTLIQPVGNSNVLERGFEAAGHRFRGRSAGPSRQLRLIFPEKP</sequence>